<dbReference type="Gene3D" id="3.40.50.300">
    <property type="entry name" value="P-loop containing nucleotide triphosphate hydrolases"/>
    <property type="match status" value="1"/>
</dbReference>
<keyword evidence="3" id="KW-0540">Nuclease</keyword>
<gene>
    <name evidence="3" type="ORF">NO2_0541</name>
</gene>
<dbReference type="AlphaFoldDB" id="A0A388TGY2"/>
<dbReference type="InterPro" id="IPR027417">
    <property type="entry name" value="P-loop_NTPase"/>
</dbReference>
<dbReference type="Pfam" id="PF13175">
    <property type="entry name" value="AAA_15"/>
    <property type="match status" value="1"/>
</dbReference>
<dbReference type="InterPro" id="IPR034139">
    <property type="entry name" value="TOPRIM_OLD"/>
</dbReference>
<dbReference type="InterPro" id="IPR041685">
    <property type="entry name" value="AAA_GajA/Old/RecF-like"/>
</dbReference>
<dbReference type="GO" id="GO:0004519">
    <property type="term" value="F:endonuclease activity"/>
    <property type="evidence" value="ECO:0007669"/>
    <property type="project" value="UniProtKB-KW"/>
</dbReference>
<proteinExistence type="predicted"/>
<evidence type="ECO:0000259" key="2">
    <source>
        <dbReference type="Pfam" id="PF20469"/>
    </source>
</evidence>
<dbReference type="Pfam" id="PF20469">
    <property type="entry name" value="OLD-like_TOPRIM"/>
    <property type="match status" value="1"/>
</dbReference>
<protein>
    <submittedName>
        <fullName evidence="3">ATP-dependent endonuclease</fullName>
    </submittedName>
</protein>
<organism evidence="3 4">
    <name type="scientific">Candidatus Termititenax persephonae</name>
    <dbReference type="NCBI Taxonomy" id="2218525"/>
    <lineage>
        <taxon>Bacteria</taxon>
        <taxon>Bacillati</taxon>
        <taxon>Candidatus Margulisiibacteriota</taxon>
        <taxon>Candidatus Termititenacia</taxon>
        <taxon>Candidatus Termititenacales</taxon>
        <taxon>Candidatus Termititenacaceae</taxon>
        <taxon>Candidatus Termititenax</taxon>
    </lineage>
</organism>
<dbReference type="SUPFAM" id="SSF52540">
    <property type="entry name" value="P-loop containing nucleoside triphosphate hydrolases"/>
    <property type="match status" value="1"/>
</dbReference>
<dbReference type="InterPro" id="IPR051396">
    <property type="entry name" value="Bact_Antivir_Def_Nuclease"/>
</dbReference>
<evidence type="ECO:0000313" key="3">
    <source>
        <dbReference type="EMBL" id="GBR75914.1"/>
    </source>
</evidence>
<dbReference type="PANTHER" id="PTHR43581:SF4">
    <property type="entry name" value="ATP_GTP PHOSPHATASE"/>
    <property type="match status" value="1"/>
</dbReference>
<name>A0A388TGY2_9BACT</name>
<feature type="domain" description="Endonuclease GajA/Old nuclease/RecF-like AAA" evidence="1">
    <location>
        <begin position="24"/>
        <end position="358"/>
    </location>
</feature>
<keyword evidence="3" id="KW-0255">Endonuclease</keyword>
<keyword evidence="4" id="KW-1185">Reference proteome</keyword>
<evidence type="ECO:0000313" key="4">
    <source>
        <dbReference type="Proteomes" id="UP000275925"/>
    </source>
</evidence>
<evidence type="ECO:0000259" key="1">
    <source>
        <dbReference type="Pfam" id="PF13175"/>
    </source>
</evidence>
<keyword evidence="3" id="KW-0378">Hydrolase</keyword>
<dbReference type="CDD" id="cd01026">
    <property type="entry name" value="TOPRIM_OLD"/>
    <property type="match status" value="1"/>
</dbReference>
<feature type="domain" description="OLD protein-like TOPRIM" evidence="2">
    <location>
        <begin position="407"/>
        <end position="470"/>
    </location>
</feature>
<comment type="caution">
    <text evidence="3">The sequence shown here is derived from an EMBL/GenBank/DDBJ whole genome shotgun (WGS) entry which is preliminary data.</text>
</comment>
<reference evidence="3 4" key="1">
    <citation type="journal article" date="2019" name="ISME J.">
        <title>Genome analyses of uncultured TG2/ZB3 bacteria in 'Margulisbacteria' specifically attached to ectosymbiotic spirochetes of protists in the termite gut.</title>
        <authorList>
            <person name="Utami Y.D."/>
            <person name="Kuwahara H."/>
            <person name="Igai K."/>
            <person name="Murakami T."/>
            <person name="Sugaya K."/>
            <person name="Morikawa T."/>
            <person name="Nagura Y."/>
            <person name="Yuki M."/>
            <person name="Deevong P."/>
            <person name="Inoue T."/>
            <person name="Kihara K."/>
            <person name="Lo N."/>
            <person name="Yamada A."/>
            <person name="Ohkuma M."/>
            <person name="Hongoh Y."/>
        </authorList>
    </citation>
    <scope>NUCLEOTIDE SEQUENCE [LARGE SCALE GENOMIC DNA]</scope>
    <source>
        <strain evidence="3">NkOx7-02</strain>
    </source>
</reference>
<dbReference type="EMBL" id="BGZO01000010">
    <property type="protein sequence ID" value="GBR75914.1"/>
    <property type="molecule type" value="Genomic_DNA"/>
</dbReference>
<dbReference type="Proteomes" id="UP000275925">
    <property type="component" value="Unassembled WGS sequence"/>
</dbReference>
<sequence>MLGNIYKFLEYINGKIYSIYGGFMYIKRVIIENFKCFEDFFDLDLKNGLNILVGDNETGKSTILEAINLTLHGYIYGRPLSLELSQALFNNNVVEKYINSINTASKLSPPSITIELFFEIEKENDSLKALFEGEYNYTKQTACGIKFKIYFKEEYKDVYELLLQQGGTKSLPIEYYGFSWCSFARAEITPKSIPFNSAFVDSSNVRYQNGSDAYIAHIIKNFLSDEAKIKVIQVHRELADIFAKDKSIKEINDSIAQKNISEKNVKLSIDMPTRTAWESNLVTYLDDVPFNAIGKGEQCLVKTKLALEQERTVKANILLLEEPENHLSHTKLNKFIDYIKSKNTTKQVIISTHNSFVANKLCLDRLILLNISPETRKRSKTTLTELEPTTQAFFEKLAGYDTLRLILCKKAILVEGDSDELILQKAYKMKHNKLPIEDEIDVISVGTAFLRFLEIAEKLGKEVIVITDNDGDFNNKITKKYQRYIDNQNTHIKICADNNNDLPTLEPQIVNANKNQLDTLREVLEISQKEYPDVDNIIEYMKNDKTDCALKIFNTEKSIEFPKYILDAIA</sequence>
<accession>A0A388TGY2</accession>
<dbReference type="PANTHER" id="PTHR43581">
    <property type="entry name" value="ATP/GTP PHOSPHATASE"/>
    <property type="match status" value="1"/>
</dbReference>